<keyword evidence="1" id="KW-0732">Signal</keyword>
<sequence>MKKRSIAALTTAAAVSAGTVFAVTGATAASSSDAVRAVQTASKGTSAKPYELDRERGHWEVTFADGTQKLVTLNGSKVTKTRRDDRDADVAQARTSLVAALRAAAPRAGNTQLTDADLDADDGQLVWQIGFANDTDVDVDARTGKVLRVDNDDD</sequence>
<dbReference type="Gene3D" id="3.10.450.40">
    <property type="match status" value="1"/>
</dbReference>
<name>A0A9X3NE16_9ACTN</name>
<organism evidence="3 4">
    <name type="scientific">Solirubrobacter phytolaccae</name>
    <dbReference type="NCBI Taxonomy" id="1404360"/>
    <lineage>
        <taxon>Bacteria</taxon>
        <taxon>Bacillati</taxon>
        <taxon>Actinomycetota</taxon>
        <taxon>Thermoleophilia</taxon>
        <taxon>Solirubrobacterales</taxon>
        <taxon>Solirubrobacteraceae</taxon>
        <taxon>Solirubrobacter</taxon>
    </lineage>
</organism>
<feature type="signal peptide" evidence="1">
    <location>
        <begin position="1"/>
        <end position="22"/>
    </location>
</feature>
<dbReference type="AlphaFoldDB" id="A0A9X3NE16"/>
<dbReference type="EMBL" id="JAPDDP010000054">
    <property type="protein sequence ID" value="MDA0183489.1"/>
    <property type="molecule type" value="Genomic_DNA"/>
</dbReference>
<proteinExistence type="predicted"/>
<accession>A0A9X3NE16</accession>
<dbReference type="InterPro" id="IPR025711">
    <property type="entry name" value="PepSY"/>
</dbReference>
<evidence type="ECO:0000259" key="2">
    <source>
        <dbReference type="Pfam" id="PF03413"/>
    </source>
</evidence>
<evidence type="ECO:0000313" key="4">
    <source>
        <dbReference type="Proteomes" id="UP001147653"/>
    </source>
</evidence>
<dbReference type="Pfam" id="PF03413">
    <property type="entry name" value="PepSY"/>
    <property type="match status" value="1"/>
</dbReference>
<evidence type="ECO:0000256" key="1">
    <source>
        <dbReference type="SAM" id="SignalP"/>
    </source>
</evidence>
<reference evidence="3" key="1">
    <citation type="submission" date="2022-10" db="EMBL/GenBank/DDBJ databases">
        <title>The WGS of Solirubrobacter phytolaccae KCTC 29190.</title>
        <authorList>
            <person name="Jiang Z."/>
        </authorList>
    </citation>
    <scope>NUCLEOTIDE SEQUENCE</scope>
    <source>
        <strain evidence="3">KCTC 29190</strain>
    </source>
</reference>
<evidence type="ECO:0000313" key="3">
    <source>
        <dbReference type="EMBL" id="MDA0183489.1"/>
    </source>
</evidence>
<feature type="domain" description="PepSY" evidence="2">
    <location>
        <begin position="100"/>
        <end position="149"/>
    </location>
</feature>
<feature type="chain" id="PRO_5040919025" evidence="1">
    <location>
        <begin position="23"/>
        <end position="154"/>
    </location>
</feature>
<comment type="caution">
    <text evidence="3">The sequence shown here is derived from an EMBL/GenBank/DDBJ whole genome shotgun (WGS) entry which is preliminary data.</text>
</comment>
<protein>
    <submittedName>
        <fullName evidence="3">PepSY domain-containing protein</fullName>
    </submittedName>
</protein>
<keyword evidence="4" id="KW-1185">Reference proteome</keyword>
<dbReference type="RefSeq" id="WP_270027877.1">
    <property type="nucleotide sequence ID" value="NZ_JAPDDP010000054.1"/>
</dbReference>
<dbReference type="Proteomes" id="UP001147653">
    <property type="component" value="Unassembled WGS sequence"/>
</dbReference>
<gene>
    <name evidence="3" type="ORF">OJ997_24485</name>
</gene>